<accession>A0A9X5I6F6</accession>
<sequence length="45" mass="5037">MKLFRYDRALTSGCSGDRENTFNFTAPSKFFMVLNLDEAIAEASA</sequence>
<reference evidence="1 2" key="1">
    <citation type="journal article" date="2015" name="Genome Announc.">
        <title>Draft Genome Sequence of the Terrestrial Cyanobacterium Scytonema millei VB511283, Isolated from Eastern India.</title>
        <authorList>
            <person name="Sen D."/>
            <person name="Chandrababunaidu M.M."/>
            <person name="Singh D."/>
            <person name="Sanghi N."/>
            <person name="Ghorai A."/>
            <person name="Mishra G.P."/>
            <person name="Madduluri M."/>
            <person name="Adhikary S.P."/>
            <person name="Tripathy S."/>
        </authorList>
    </citation>
    <scope>NUCLEOTIDE SEQUENCE [LARGE SCALE GENOMIC DNA]</scope>
    <source>
        <strain evidence="1 2">VB511283</strain>
    </source>
</reference>
<dbReference type="EMBL" id="JTJC03000006">
    <property type="protein sequence ID" value="NHC37035.1"/>
    <property type="molecule type" value="Genomic_DNA"/>
</dbReference>
<proteinExistence type="predicted"/>
<evidence type="ECO:0000313" key="2">
    <source>
        <dbReference type="Proteomes" id="UP000031532"/>
    </source>
</evidence>
<protein>
    <submittedName>
        <fullName evidence="1">Uncharacterized protein</fullName>
    </submittedName>
</protein>
<comment type="caution">
    <text evidence="1">The sequence shown here is derived from an EMBL/GenBank/DDBJ whole genome shotgun (WGS) entry which is preliminary data.</text>
</comment>
<dbReference type="AlphaFoldDB" id="A0A9X5I6F6"/>
<name>A0A9X5I6F6_9CYAN</name>
<organism evidence="1 2">
    <name type="scientific">Scytonema millei VB511283</name>
    <dbReference type="NCBI Taxonomy" id="1245923"/>
    <lineage>
        <taxon>Bacteria</taxon>
        <taxon>Bacillati</taxon>
        <taxon>Cyanobacteriota</taxon>
        <taxon>Cyanophyceae</taxon>
        <taxon>Nostocales</taxon>
        <taxon>Scytonemataceae</taxon>
        <taxon>Scytonema</taxon>
    </lineage>
</organism>
<gene>
    <name evidence="1" type="ORF">QH73_0020760</name>
</gene>
<dbReference type="RefSeq" id="WP_165587751.1">
    <property type="nucleotide sequence ID" value="NZ_JTJC03000006.1"/>
</dbReference>
<dbReference type="Proteomes" id="UP000031532">
    <property type="component" value="Unassembled WGS sequence"/>
</dbReference>
<evidence type="ECO:0000313" key="1">
    <source>
        <dbReference type="EMBL" id="NHC37035.1"/>
    </source>
</evidence>
<keyword evidence="2" id="KW-1185">Reference proteome</keyword>